<dbReference type="Pfam" id="PF14690">
    <property type="entry name" value="Zn_ribbon_ISL3"/>
    <property type="match status" value="1"/>
</dbReference>
<dbReference type="EMBL" id="BNED01000005">
    <property type="protein sequence ID" value="GHI81682.1"/>
    <property type="molecule type" value="Genomic_DNA"/>
</dbReference>
<proteinExistence type="predicted"/>
<comment type="caution">
    <text evidence="3">The sequence shown here is derived from an EMBL/GenBank/DDBJ whole genome shotgun (WGS) entry which is preliminary data.</text>
</comment>
<dbReference type="Proteomes" id="UP000608522">
    <property type="component" value="Unassembled WGS sequence"/>
</dbReference>
<feature type="domain" description="Transposase IS204/IS1001/IS1096/IS1165 zinc-finger" evidence="2">
    <location>
        <begin position="40"/>
        <end position="84"/>
    </location>
</feature>
<keyword evidence="4" id="KW-1185">Reference proteome</keyword>
<dbReference type="InterPro" id="IPR029261">
    <property type="entry name" value="Transposase_Znf"/>
</dbReference>
<evidence type="ECO:0000259" key="1">
    <source>
        <dbReference type="Pfam" id="PF01610"/>
    </source>
</evidence>
<dbReference type="InterPro" id="IPR002560">
    <property type="entry name" value="Transposase_DDE"/>
</dbReference>
<evidence type="ECO:0008006" key="5">
    <source>
        <dbReference type="Google" id="ProtNLM"/>
    </source>
</evidence>
<accession>A0ABQ3TMX7</accession>
<feature type="domain" description="Transposase IS204/IS1001/IS1096/IS1165 DDE" evidence="1">
    <location>
        <begin position="161"/>
        <end position="205"/>
    </location>
</feature>
<sequence length="226" mass="25505">MRVVGVCSLDDVLFPGVDVRLEAMQFTAEALVVVAAACGPPPRCPGCRARARRVHSCYERSLAERPLSGRKLLVRLRVRRFFCDWASCPRRTFVEQVSGLSERYRRSSLGLKTWLRQVELGGRAGERLCRRMHLAAGRTRLLELLELLEPPTAPERSPRVLGVDEFAFRKGRTYGTILVDVEAGRVVDVLPDRTSETFAAWLRDHPGAEILGSRDSLWHRTVRAAR</sequence>
<dbReference type="InterPro" id="IPR047951">
    <property type="entry name" value="Transpos_ISL3"/>
</dbReference>
<evidence type="ECO:0000313" key="3">
    <source>
        <dbReference type="EMBL" id="GHI81682.1"/>
    </source>
</evidence>
<reference evidence="4" key="1">
    <citation type="submission" date="2023-07" db="EMBL/GenBank/DDBJ databases">
        <title>Whole genome shotgun sequence of Streptomyces spororaveus NBRC 15456.</title>
        <authorList>
            <person name="Komaki H."/>
            <person name="Tamura T."/>
        </authorList>
    </citation>
    <scope>NUCLEOTIDE SEQUENCE [LARGE SCALE GENOMIC DNA]</scope>
    <source>
        <strain evidence="4">NBRC 15456</strain>
    </source>
</reference>
<name>A0ABQ3TMX7_9ACTN</name>
<protein>
    <recommendedName>
        <fullName evidence="5">ISL3 family transposase</fullName>
    </recommendedName>
</protein>
<organism evidence="3 4">
    <name type="scientific">Streptomyces spororaveus</name>
    <dbReference type="NCBI Taxonomy" id="284039"/>
    <lineage>
        <taxon>Bacteria</taxon>
        <taxon>Bacillati</taxon>
        <taxon>Actinomycetota</taxon>
        <taxon>Actinomycetes</taxon>
        <taxon>Kitasatosporales</taxon>
        <taxon>Streptomycetaceae</taxon>
        <taxon>Streptomyces</taxon>
    </lineage>
</organism>
<evidence type="ECO:0000259" key="2">
    <source>
        <dbReference type="Pfam" id="PF14690"/>
    </source>
</evidence>
<dbReference type="RefSeq" id="WP_202202773.1">
    <property type="nucleotide sequence ID" value="NZ_BNED01000005.1"/>
</dbReference>
<gene>
    <name evidence="3" type="ORF">Sspor_72430</name>
</gene>
<dbReference type="PANTHER" id="PTHR33498:SF1">
    <property type="entry name" value="TRANSPOSASE FOR INSERTION SEQUENCE ELEMENT IS1557"/>
    <property type="match status" value="1"/>
</dbReference>
<evidence type="ECO:0000313" key="4">
    <source>
        <dbReference type="Proteomes" id="UP000608522"/>
    </source>
</evidence>
<dbReference type="PANTHER" id="PTHR33498">
    <property type="entry name" value="TRANSPOSASE FOR INSERTION SEQUENCE ELEMENT IS1557"/>
    <property type="match status" value="1"/>
</dbReference>
<dbReference type="Pfam" id="PF01610">
    <property type="entry name" value="DDE_Tnp_ISL3"/>
    <property type="match status" value="1"/>
</dbReference>